<dbReference type="PROSITE" id="PS50928">
    <property type="entry name" value="ABC_TM1"/>
    <property type="match status" value="1"/>
</dbReference>
<comment type="subcellular location">
    <subcellularLocation>
        <location evidence="1 7">Cell membrane</location>
        <topology evidence="1 7">Multi-pass membrane protein</topology>
    </subcellularLocation>
</comment>
<dbReference type="InterPro" id="IPR035906">
    <property type="entry name" value="MetI-like_sf"/>
</dbReference>
<feature type="transmembrane region" description="Helical" evidence="7">
    <location>
        <begin position="182"/>
        <end position="207"/>
    </location>
</feature>
<dbReference type="AlphaFoldDB" id="A0A8J3IPA8"/>
<feature type="transmembrane region" description="Helical" evidence="7">
    <location>
        <begin position="12"/>
        <end position="32"/>
    </location>
</feature>
<evidence type="ECO:0000256" key="5">
    <source>
        <dbReference type="ARBA" id="ARBA00022989"/>
    </source>
</evidence>
<dbReference type="InterPro" id="IPR050901">
    <property type="entry name" value="BP-dep_ABC_trans_perm"/>
</dbReference>
<evidence type="ECO:0000313" key="10">
    <source>
        <dbReference type="Proteomes" id="UP000597444"/>
    </source>
</evidence>
<dbReference type="Pfam" id="PF00528">
    <property type="entry name" value="BPD_transp_1"/>
    <property type="match status" value="1"/>
</dbReference>
<keyword evidence="6 7" id="KW-0472">Membrane</keyword>
<dbReference type="PANTHER" id="PTHR32243">
    <property type="entry name" value="MALTOSE TRANSPORT SYSTEM PERMEASE-RELATED"/>
    <property type="match status" value="1"/>
</dbReference>
<feature type="transmembrane region" description="Helical" evidence="7">
    <location>
        <begin position="76"/>
        <end position="95"/>
    </location>
</feature>
<evidence type="ECO:0000259" key="8">
    <source>
        <dbReference type="PROSITE" id="PS50928"/>
    </source>
</evidence>
<feature type="domain" description="ABC transmembrane type-1" evidence="8">
    <location>
        <begin position="69"/>
        <end position="260"/>
    </location>
</feature>
<keyword evidence="10" id="KW-1185">Reference proteome</keyword>
<feature type="transmembrane region" description="Helical" evidence="7">
    <location>
        <begin position="237"/>
        <end position="259"/>
    </location>
</feature>
<comment type="similarity">
    <text evidence="7">Belongs to the binding-protein-dependent transport system permease family.</text>
</comment>
<proteinExistence type="inferred from homology"/>
<evidence type="ECO:0000256" key="2">
    <source>
        <dbReference type="ARBA" id="ARBA00022448"/>
    </source>
</evidence>
<keyword evidence="3" id="KW-1003">Cell membrane</keyword>
<dbReference type="Proteomes" id="UP000597444">
    <property type="component" value="Unassembled WGS sequence"/>
</dbReference>
<keyword evidence="5 7" id="KW-1133">Transmembrane helix</keyword>
<gene>
    <name evidence="9" type="ORF">KSF_053320</name>
</gene>
<dbReference type="GO" id="GO:0005886">
    <property type="term" value="C:plasma membrane"/>
    <property type="evidence" value="ECO:0007669"/>
    <property type="project" value="UniProtKB-SubCell"/>
</dbReference>
<evidence type="ECO:0000256" key="4">
    <source>
        <dbReference type="ARBA" id="ARBA00022692"/>
    </source>
</evidence>
<evidence type="ECO:0000256" key="1">
    <source>
        <dbReference type="ARBA" id="ARBA00004651"/>
    </source>
</evidence>
<feature type="transmembrane region" description="Helical" evidence="7">
    <location>
        <begin position="107"/>
        <end position="129"/>
    </location>
</feature>
<feature type="transmembrane region" description="Helical" evidence="7">
    <location>
        <begin position="141"/>
        <end position="161"/>
    </location>
</feature>
<reference evidence="9" key="1">
    <citation type="submission" date="2020-10" db="EMBL/GenBank/DDBJ databases">
        <title>Taxonomic study of unclassified bacteria belonging to the class Ktedonobacteria.</title>
        <authorList>
            <person name="Yabe S."/>
            <person name="Wang C.M."/>
            <person name="Zheng Y."/>
            <person name="Sakai Y."/>
            <person name="Cavaletti L."/>
            <person name="Monciardini P."/>
            <person name="Donadio S."/>
        </authorList>
    </citation>
    <scope>NUCLEOTIDE SEQUENCE</scope>
    <source>
        <strain evidence="9">ID150040</strain>
    </source>
</reference>
<evidence type="ECO:0000256" key="6">
    <source>
        <dbReference type="ARBA" id="ARBA00023136"/>
    </source>
</evidence>
<name>A0A8J3IPA8_9CHLR</name>
<comment type="caution">
    <text evidence="9">The sequence shown here is derived from an EMBL/GenBank/DDBJ whole genome shotgun (WGS) entry which is preliminary data.</text>
</comment>
<evidence type="ECO:0000256" key="7">
    <source>
        <dbReference type="RuleBase" id="RU363032"/>
    </source>
</evidence>
<dbReference type="CDD" id="cd06261">
    <property type="entry name" value="TM_PBP2"/>
    <property type="match status" value="1"/>
</dbReference>
<dbReference type="SUPFAM" id="SSF161098">
    <property type="entry name" value="MetI-like"/>
    <property type="match status" value="1"/>
</dbReference>
<dbReference type="GO" id="GO:0055085">
    <property type="term" value="P:transmembrane transport"/>
    <property type="evidence" value="ECO:0007669"/>
    <property type="project" value="InterPro"/>
</dbReference>
<sequence>MVLSKRWTNNLWTILTYVLVLVMVVPVIWMVITGFKQEADAYATTPSLIFQPTLYQFQLAFNAGFIAYLFNSTVSALVSTALAMVLGVPAAYCMVFQMRKKSSNDMLFFVLSTRFMPFAAILVPLYVIVSRLNLLDNLFTLILVYTAMNLPLIIWMARSYFLDLPKEVLEGAWLDGCNTWRTIINIVVPMAAPGLVAAALLAIIFAWNDFFFAVTLTYTESPTLPIMVAVFSSNQDLFLAKISALATTIIIVPVILGMYAQRHLVRGLTGGALK</sequence>
<dbReference type="RefSeq" id="WP_220205971.1">
    <property type="nucleotide sequence ID" value="NZ_BNJK01000001.1"/>
</dbReference>
<protein>
    <submittedName>
        <fullName evidence="9">Sugar ABC transporter permease</fullName>
    </submittedName>
</protein>
<evidence type="ECO:0000256" key="3">
    <source>
        <dbReference type="ARBA" id="ARBA00022475"/>
    </source>
</evidence>
<dbReference type="PANTHER" id="PTHR32243:SF18">
    <property type="entry name" value="INNER MEMBRANE ABC TRANSPORTER PERMEASE PROTEIN YCJP"/>
    <property type="match status" value="1"/>
</dbReference>
<dbReference type="Gene3D" id="1.10.3720.10">
    <property type="entry name" value="MetI-like"/>
    <property type="match status" value="1"/>
</dbReference>
<dbReference type="EMBL" id="BNJK01000001">
    <property type="protein sequence ID" value="GHO95284.1"/>
    <property type="molecule type" value="Genomic_DNA"/>
</dbReference>
<keyword evidence="2 7" id="KW-0813">Transport</keyword>
<organism evidence="9 10">
    <name type="scientific">Reticulibacter mediterranei</name>
    <dbReference type="NCBI Taxonomy" id="2778369"/>
    <lineage>
        <taxon>Bacteria</taxon>
        <taxon>Bacillati</taxon>
        <taxon>Chloroflexota</taxon>
        <taxon>Ktedonobacteria</taxon>
        <taxon>Ktedonobacterales</taxon>
        <taxon>Reticulibacteraceae</taxon>
        <taxon>Reticulibacter</taxon>
    </lineage>
</organism>
<accession>A0A8J3IPA8</accession>
<dbReference type="InterPro" id="IPR000515">
    <property type="entry name" value="MetI-like"/>
</dbReference>
<keyword evidence="4 7" id="KW-0812">Transmembrane</keyword>
<evidence type="ECO:0000313" key="9">
    <source>
        <dbReference type="EMBL" id="GHO95284.1"/>
    </source>
</evidence>